<name>A0ABU8VTS1_9BURK</name>
<sequence>MEFAYTEASLALQQRLRTFMHERVLPQNAAWERIAATGRFPSEVVEPLKQAARAEGLWNLFLPGLRAGEPGTRLSNIEYAPLAEIMGRIPWASEVFNCNAPDTGNMELLHLFAAPAQASQWLEPLLDGAIRSCFAMTEPDVASSDATNIRTTIRRDGDDYVINGRKWFITGALHPLCRFSIVMGVSDDSPDAPRHARHSMVIVPLDAKGVRIVRNVAIMNHHTPEGHCEIEYRDVRVPVSSLLGEENAGFALAQARLGPGRVHHCMRTIGQCELALDLMCDRALQRQAFGKRLSDFANVQDWIGYSRVEIDQARLFVLRAAWVMDVQGNKAAQVDVSAIKLVAAQLQTRVLDRAIQVFGAMGLTPDTPLAFLWSWGRAFRFFDGPDEVHLRTLARHELSRVKKEPGAATRYQVPPVEHEALEIAAMSAARPPEGARTAVRSTEVFQ</sequence>
<proteinExistence type="inferred from homology"/>
<dbReference type="Proteomes" id="UP001363010">
    <property type="component" value="Unassembled WGS sequence"/>
</dbReference>
<dbReference type="InterPro" id="IPR009075">
    <property type="entry name" value="AcylCo_DH/oxidase_C"/>
</dbReference>
<dbReference type="EMBL" id="JBBKZV010000002">
    <property type="protein sequence ID" value="MEJ8821200.1"/>
    <property type="molecule type" value="Genomic_DNA"/>
</dbReference>
<evidence type="ECO:0000256" key="4">
    <source>
        <dbReference type="ARBA" id="ARBA00022630"/>
    </source>
</evidence>
<evidence type="ECO:0000259" key="9">
    <source>
        <dbReference type="Pfam" id="PF02771"/>
    </source>
</evidence>
<dbReference type="PANTHER" id="PTHR48083:SF13">
    <property type="entry name" value="ACYL-COA DEHYDROGENASE FAMILY MEMBER 11"/>
    <property type="match status" value="1"/>
</dbReference>
<keyword evidence="4" id="KW-0285">Flavoprotein</keyword>
<reference evidence="10 11" key="1">
    <citation type="submission" date="2024-03" db="EMBL/GenBank/DDBJ databases">
        <title>Novel species of the genus Variovorax.</title>
        <authorList>
            <person name="Liu Q."/>
            <person name="Xin Y.-H."/>
        </authorList>
    </citation>
    <scope>NUCLEOTIDE SEQUENCE [LARGE SCALE GENOMIC DNA]</scope>
    <source>
        <strain evidence="10 11">KACC 18501</strain>
    </source>
</reference>
<dbReference type="PANTHER" id="PTHR48083">
    <property type="entry name" value="MEDIUM-CHAIN SPECIFIC ACYL-COA DEHYDROGENASE, MITOCHONDRIAL-RELATED"/>
    <property type="match status" value="1"/>
</dbReference>
<evidence type="ECO:0000313" key="10">
    <source>
        <dbReference type="EMBL" id="MEJ8821200.1"/>
    </source>
</evidence>
<evidence type="ECO:0000259" key="7">
    <source>
        <dbReference type="Pfam" id="PF00441"/>
    </source>
</evidence>
<evidence type="ECO:0000256" key="5">
    <source>
        <dbReference type="ARBA" id="ARBA00022827"/>
    </source>
</evidence>
<dbReference type="Gene3D" id="1.20.140.10">
    <property type="entry name" value="Butyryl-CoA Dehydrogenase, subunit A, domain 3"/>
    <property type="match status" value="1"/>
</dbReference>
<comment type="subunit">
    <text evidence="3">Homodimer.</text>
</comment>
<feature type="domain" description="Acyl-CoA oxidase/dehydrogenase middle" evidence="8">
    <location>
        <begin position="133"/>
        <end position="234"/>
    </location>
</feature>
<dbReference type="InterPro" id="IPR009100">
    <property type="entry name" value="AcylCoA_DH/oxidase_NM_dom_sf"/>
</dbReference>
<dbReference type="InterPro" id="IPR050741">
    <property type="entry name" value="Acyl-CoA_dehydrogenase"/>
</dbReference>
<dbReference type="Gene3D" id="1.10.540.10">
    <property type="entry name" value="Acyl-CoA dehydrogenase/oxidase, N-terminal domain"/>
    <property type="match status" value="1"/>
</dbReference>
<comment type="similarity">
    <text evidence="2">Belongs to the acyl-CoA dehydrogenase family.</text>
</comment>
<keyword evidence="6" id="KW-0560">Oxidoreductase</keyword>
<dbReference type="Pfam" id="PF02771">
    <property type="entry name" value="Acyl-CoA_dh_N"/>
    <property type="match status" value="1"/>
</dbReference>
<dbReference type="InterPro" id="IPR006091">
    <property type="entry name" value="Acyl-CoA_Oxase/DH_mid-dom"/>
</dbReference>
<evidence type="ECO:0000256" key="3">
    <source>
        <dbReference type="ARBA" id="ARBA00011738"/>
    </source>
</evidence>
<keyword evidence="11" id="KW-1185">Reference proteome</keyword>
<protein>
    <submittedName>
        <fullName evidence="10">Acyl-CoA dehydrogenase family protein</fullName>
    </submittedName>
</protein>
<feature type="domain" description="Acyl-CoA dehydrogenase/oxidase N-terminal" evidence="9">
    <location>
        <begin position="6"/>
        <end position="128"/>
    </location>
</feature>
<dbReference type="Pfam" id="PF02770">
    <property type="entry name" value="Acyl-CoA_dh_M"/>
    <property type="match status" value="1"/>
</dbReference>
<gene>
    <name evidence="10" type="ORF">WKW80_03995</name>
</gene>
<evidence type="ECO:0000259" key="8">
    <source>
        <dbReference type="Pfam" id="PF02770"/>
    </source>
</evidence>
<dbReference type="Pfam" id="PF00441">
    <property type="entry name" value="Acyl-CoA_dh_1"/>
    <property type="match status" value="1"/>
</dbReference>
<dbReference type="InterPro" id="IPR036250">
    <property type="entry name" value="AcylCo_DH-like_C"/>
</dbReference>
<evidence type="ECO:0000256" key="6">
    <source>
        <dbReference type="ARBA" id="ARBA00023002"/>
    </source>
</evidence>
<comment type="cofactor">
    <cofactor evidence="1">
        <name>FAD</name>
        <dbReference type="ChEBI" id="CHEBI:57692"/>
    </cofactor>
</comment>
<dbReference type="SUPFAM" id="SSF47203">
    <property type="entry name" value="Acyl-CoA dehydrogenase C-terminal domain-like"/>
    <property type="match status" value="1"/>
</dbReference>
<accession>A0ABU8VTS1</accession>
<dbReference type="InterPro" id="IPR046373">
    <property type="entry name" value="Acyl-CoA_Oxase/DH_mid-dom_sf"/>
</dbReference>
<dbReference type="InterPro" id="IPR037069">
    <property type="entry name" value="AcylCoA_DH/ox_N_sf"/>
</dbReference>
<organism evidence="10 11">
    <name type="scientific">Variovorax humicola</name>
    <dbReference type="NCBI Taxonomy" id="1769758"/>
    <lineage>
        <taxon>Bacteria</taxon>
        <taxon>Pseudomonadati</taxon>
        <taxon>Pseudomonadota</taxon>
        <taxon>Betaproteobacteria</taxon>
        <taxon>Burkholderiales</taxon>
        <taxon>Comamonadaceae</taxon>
        <taxon>Variovorax</taxon>
    </lineage>
</organism>
<evidence type="ECO:0000256" key="2">
    <source>
        <dbReference type="ARBA" id="ARBA00009347"/>
    </source>
</evidence>
<evidence type="ECO:0000313" key="11">
    <source>
        <dbReference type="Proteomes" id="UP001363010"/>
    </source>
</evidence>
<comment type="caution">
    <text evidence="10">The sequence shown here is derived from an EMBL/GenBank/DDBJ whole genome shotgun (WGS) entry which is preliminary data.</text>
</comment>
<keyword evidence="5" id="KW-0274">FAD</keyword>
<dbReference type="InterPro" id="IPR013786">
    <property type="entry name" value="AcylCoA_DH/ox_N"/>
</dbReference>
<dbReference type="SUPFAM" id="SSF56645">
    <property type="entry name" value="Acyl-CoA dehydrogenase NM domain-like"/>
    <property type="match status" value="1"/>
</dbReference>
<dbReference type="Gene3D" id="2.40.110.10">
    <property type="entry name" value="Butyryl-CoA Dehydrogenase, subunit A, domain 2"/>
    <property type="match status" value="1"/>
</dbReference>
<feature type="domain" description="Acyl-CoA dehydrogenase/oxidase C-terminal" evidence="7">
    <location>
        <begin position="247"/>
        <end position="396"/>
    </location>
</feature>
<dbReference type="RefSeq" id="WP_340362259.1">
    <property type="nucleotide sequence ID" value="NZ_JBBKZV010000002.1"/>
</dbReference>
<evidence type="ECO:0000256" key="1">
    <source>
        <dbReference type="ARBA" id="ARBA00001974"/>
    </source>
</evidence>